<evidence type="ECO:0000313" key="1">
    <source>
        <dbReference type="EMBL" id="GBM56923.1"/>
    </source>
</evidence>
<organism evidence="1 2">
    <name type="scientific">Araneus ventricosus</name>
    <name type="common">Orbweaver spider</name>
    <name type="synonym">Epeira ventricosa</name>
    <dbReference type="NCBI Taxonomy" id="182803"/>
    <lineage>
        <taxon>Eukaryota</taxon>
        <taxon>Metazoa</taxon>
        <taxon>Ecdysozoa</taxon>
        <taxon>Arthropoda</taxon>
        <taxon>Chelicerata</taxon>
        <taxon>Arachnida</taxon>
        <taxon>Araneae</taxon>
        <taxon>Araneomorphae</taxon>
        <taxon>Entelegynae</taxon>
        <taxon>Araneoidea</taxon>
        <taxon>Araneidae</taxon>
        <taxon>Araneus</taxon>
    </lineage>
</organism>
<sequence>MEEQVKEDIYSGRSPHDLIDYNLHPSDEYLVCRVIESCVTRTTEDGKKNHNNDRHFSCVFSIPLLIKSSHQNKLIRHVSLISISLFGSWLRAGESQIDESKMLVQFNALDHPFT</sequence>
<comment type="caution">
    <text evidence="1">The sequence shown here is derived from an EMBL/GenBank/DDBJ whole genome shotgun (WGS) entry which is preliminary data.</text>
</comment>
<protein>
    <submittedName>
        <fullName evidence="1">Uncharacterized protein</fullName>
    </submittedName>
</protein>
<dbReference type="Proteomes" id="UP000499080">
    <property type="component" value="Unassembled WGS sequence"/>
</dbReference>
<gene>
    <name evidence="1" type="ORF">AVEN_168593_1</name>
</gene>
<accession>A0A4Y2GTS0</accession>
<dbReference type="EMBL" id="BGPR01001568">
    <property type="protein sequence ID" value="GBM56923.1"/>
    <property type="molecule type" value="Genomic_DNA"/>
</dbReference>
<name>A0A4Y2GTS0_ARAVE</name>
<keyword evidence="2" id="KW-1185">Reference proteome</keyword>
<dbReference type="AlphaFoldDB" id="A0A4Y2GTS0"/>
<reference evidence="1 2" key="1">
    <citation type="journal article" date="2019" name="Sci. Rep.">
        <title>Orb-weaving spider Araneus ventricosus genome elucidates the spidroin gene catalogue.</title>
        <authorList>
            <person name="Kono N."/>
            <person name="Nakamura H."/>
            <person name="Ohtoshi R."/>
            <person name="Moran D.A.P."/>
            <person name="Shinohara A."/>
            <person name="Yoshida Y."/>
            <person name="Fujiwara M."/>
            <person name="Mori M."/>
            <person name="Tomita M."/>
            <person name="Arakawa K."/>
        </authorList>
    </citation>
    <scope>NUCLEOTIDE SEQUENCE [LARGE SCALE GENOMIC DNA]</scope>
</reference>
<proteinExistence type="predicted"/>
<evidence type="ECO:0000313" key="2">
    <source>
        <dbReference type="Proteomes" id="UP000499080"/>
    </source>
</evidence>